<dbReference type="PANTHER" id="PTHR12480:SF6">
    <property type="entry name" value="2-OXOGLUTARATE AND IRON-DEPENDENT OXYGENASE JMJD4"/>
    <property type="match status" value="1"/>
</dbReference>
<dbReference type="SMART" id="SM00558">
    <property type="entry name" value="JmjC"/>
    <property type="match status" value="1"/>
</dbReference>
<dbReference type="Gene3D" id="2.60.120.650">
    <property type="entry name" value="Cupin"/>
    <property type="match status" value="1"/>
</dbReference>
<sequence length="379" mass="42811">MAERVSIDTLSGLLSRGASVKEKGDGVVVAGEREQPSSCGQEEPRRTRPKSMTPEYKAFLGFAERCGWSFKESECVRFLGLGKGCLIERREDHPKMEEVTEKHLLASKPLIVKNSLAGWKAREWTPEFFSEAYPGQVVIANDRAPARVKDRESGRPQASVKTTLSQYVEYMRRFGHKESEGVPLYLNGWHAFKDHAELVDDIASPPWIEDHTRMILQEIDKAISSKNGVRAAPHWVRDTDILLNKVFMGPAGNITRLHYDAHRAHGWLAQIKGRKLFLLFPPDTTNDASLLYPLEGEATTQSPIDPLDAESVEKYPRFKEARMHYAILEEGETLLIPDGWWHYAVSLAPSITVMRNFYNALSNVQGLVNLFANLRPAKK</sequence>
<feature type="region of interest" description="Disordered" evidence="2">
    <location>
        <begin position="23"/>
        <end position="51"/>
    </location>
</feature>
<dbReference type="SUPFAM" id="SSF51197">
    <property type="entry name" value="Clavaminate synthase-like"/>
    <property type="match status" value="1"/>
</dbReference>
<proteinExistence type="inferred from homology"/>
<keyword evidence="5" id="KW-1185">Reference proteome</keyword>
<dbReference type="AlphaFoldDB" id="A0A5B8MRG6"/>
<dbReference type="InterPro" id="IPR050910">
    <property type="entry name" value="JMJD6_ArgDemeth/LysHydrox"/>
</dbReference>
<protein>
    <recommendedName>
        <fullName evidence="3">JmjC domain-containing protein</fullName>
    </recommendedName>
</protein>
<dbReference type="GO" id="GO:0005634">
    <property type="term" value="C:nucleus"/>
    <property type="evidence" value="ECO:0007669"/>
    <property type="project" value="TreeGrafter"/>
</dbReference>
<dbReference type="PROSITE" id="PS51184">
    <property type="entry name" value="JMJC"/>
    <property type="match status" value="1"/>
</dbReference>
<gene>
    <name evidence="4" type="ORF">A3770_06p43700</name>
</gene>
<dbReference type="InterPro" id="IPR003347">
    <property type="entry name" value="JmjC_dom"/>
</dbReference>
<name>A0A5B8MRG6_9CHLO</name>
<evidence type="ECO:0000313" key="4">
    <source>
        <dbReference type="EMBL" id="QDZ21852.1"/>
    </source>
</evidence>
<evidence type="ECO:0000256" key="1">
    <source>
        <dbReference type="ARBA" id="ARBA00006801"/>
    </source>
</evidence>
<evidence type="ECO:0000256" key="2">
    <source>
        <dbReference type="SAM" id="MobiDB-lite"/>
    </source>
</evidence>
<reference evidence="4 5" key="1">
    <citation type="submission" date="2018-07" db="EMBL/GenBank/DDBJ databases">
        <title>The complete nuclear genome of the prasinophyte Chloropicon primus (CCMP1205).</title>
        <authorList>
            <person name="Pombert J.-F."/>
            <person name="Otis C."/>
            <person name="Turmel M."/>
            <person name="Lemieux C."/>
        </authorList>
    </citation>
    <scope>NUCLEOTIDE SEQUENCE [LARGE SCALE GENOMIC DNA]</scope>
    <source>
        <strain evidence="4 5">CCMP1205</strain>
    </source>
</reference>
<dbReference type="Proteomes" id="UP000316726">
    <property type="component" value="Chromosome 6"/>
</dbReference>
<dbReference type="EMBL" id="CP031039">
    <property type="protein sequence ID" value="QDZ21852.1"/>
    <property type="molecule type" value="Genomic_DNA"/>
</dbReference>
<evidence type="ECO:0000259" key="3">
    <source>
        <dbReference type="PROSITE" id="PS51184"/>
    </source>
</evidence>
<dbReference type="GO" id="GO:0005737">
    <property type="term" value="C:cytoplasm"/>
    <property type="evidence" value="ECO:0007669"/>
    <property type="project" value="TreeGrafter"/>
</dbReference>
<dbReference type="Pfam" id="PF13621">
    <property type="entry name" value="Cupin_8"/>
    <property type="match status" value="1"/>
</dbReference>
<organism evidence="4 5">
    <name type="scientific">Chloropicon primus</name>
    <dbReference type="NCBI Taxonomy" id="1764295"/>
    <lineage>
        <taxon>Eukaryota</taxon>
        <taxon>Viridiplantae</taxon>
        <taxon>Chlorophyta</taxon>
        <taxon>Chloropicophyceae</taxon>
        <taxon>Chloropicales</taxon>
        <taxon>Chloropicaceae</taxon>
        <taxon>Chloropicon</taxon>
    </lineage>
</organism>
<evidence type="ECO:0000313" key="5">
    <source>
        <dbReference type="Proteomes" id="UP000316726"/>
    </source>
</evidence>
<feature type="domain" description="JmjC" evidence="3">
    <location>
        <begin position="221"/>
        <end position="374"/>
    </location>
</feature>
<feature type="compositionally biased region" description="Basic and acidic residues" evidence="2">
    <location>
        <begin position="23"/>
        <end position="35"/>
    </location>
</feature>
<dbReference type="PANTHER" id="PTHR12480">
    <property type="entry name" value="ARGININE DEMETHYLASE AND LYSYL-HYDROXYLASE JMJD"/>
    <property type="match status" value="1"/>
</dbReference>
<comment type="similarity">
    <text evidence="1">Belongs to the JARID1 histone demethylase family.</text>
</comment>
<dbReference type="GO" id="GO:0016706">
    <property type="term" value="F:2-oxoglutarate-dependent dioxygenase activity"/>
    <property type="evidence" value="ECO:0007669"/>
    <property type="project" value="TreeGrafter"/>
</dbReference>
<accession>A0A5B8MRG6</accession>
<dbReference type="InterPro" id="IPR041667">
    <property type="entry name" value="Cupin_8"/>
</dbReference>
<dbReference type="GO" id="GO:0043565">
    <property type="term" value="F:sequence-specific DNA binding"/>
    <property type="evidence" value="ECO:0007669"/>
    <property type="project" value="TreeGrafter"/>
</dbReference>
<dbReference type="OrthoDB" id="514139at2759"/>
<dbReference type="GO" id="GO:0045905">
    <property type="term" value="P:positive regulation of translational termination"/>
    <property type="evidence" value="ECO:0007669"/>
    <property type="project" value="TreeGrafter"/>
</dbReference>